<dbReference type="EMBL" id="JBHSOG010000024">
    <property type="protein sequence ID" value="MFC5769101.1"/>
    <property type="molecule type" value="Genomic_DNA"/>
</dbReference>
<dbReference type="Pfam" id="PF05987">
    <property type="entry name" value="DUF898"/>
    <property type="match status" value="1"/>
</dbReference>
<accession>A0ABW1APL2</accession>
<name>A0ABW1APL2_9RHOO</name>
<gene>
    <name evidence="3" type="ORF">ACFPTN_06915</name>
</gene>
<evidence type="ECO:0000313" key="4">
    <source>
        <dbReference type="Proteomes" id="UP001595974"/>
    </source>
</evidence>
<feature type="transmembrane region" description="Helical" evidence="2">
    <location>
        <begin position="265"/>
        <end position="285"/>
    </location>
</feature>
<feature type="transmembrane region" description="Helical" evidence="2">
    <location>
        <begin position="222"/>
        <end position="244"/>
    </location>
</feature>
<protein>
    <submittedName>
        <fullName evidence="3">YjgN family protein</fullName>
    </submittedName>
</protein>
<keyword evidence="4" id="KW-1185">Reference proteome</keyword>
<evidence type="ECO:0000256" key="1">
    <source>
        <dbReference type="SAM" id="MobiDB-lite"/>
    </source>
</evidence>
<feature type="transmembrane region" description="Helical" evidence="2">
    <location>
        <begin position="149"/>
        <end position="167"/>
    </location>
</feature>
<keyword evidence="2" id="KW-0472">Membrane</keyword>
<dbReference type="Proteomes" id="UP001595974">
    <property type="component" value="Unassembled WGS sequence"/>
</dbReference>
<organism evidence="3 4">
    <name type="scientific">Thauera sinica</name>
    <dbReference type="NCBI Taxonomy" id="2665146"/>
    <lineage>
        <taxon>Bacteria</taxon>
        <taxon>Pseudomonadati</taxon>
        <taxon>Pseudomonadota</taxon>
        <taxon>Betaproteobacteria</taxon>
        <taxon>Rhodocyclales</taxon>
        <taxon>Zoogloeaceae</taxon>
        <taxon>Thauera</taxon>
    </lineage>
</organism>
<feature type="transmembrane region" description="Helical" evidence="2">
    <location>
        <begin position="344"/>
        <end position="368"/>
    </location>
</feature>
<evidence type="ECO:0000256" key="2">
    <source>
        <dbReference type="SAM" id="Phobius"/>
    </source>
</evidence>
<reference evidence="4" key="1">
    <citation type="journal article" date="2019" name="Int. J. Syst. Evol. Microbiol.">
        <title>The Global Catalogue of Microorganisms (GCM) 10K type strain sequencing project: providing services to taxonomists for standard genome sequencing and annotation.</title>
        <authorList>
            <consortium name="The Broad Institute Genomics Platform"/>
            <consortium name="The Broad Institute Genome Sequencing Center for Infectious Disease"/>
            <person name="Wu L."/>
            <person name="Ma J."/>
        </authorList>
    </citation>
    <scope>NUCLEOTIDE SEQUENCE [LARGE SCALE GENOMIC DNA]</scope>
    <source>
        <strain evidence="4">SHR3</strain>
    </source>
</reference>
<proteinExistence type="predicted"/>
<dbReference type="RefSeq" id="WP_096451848.1">
    <property type="nucleotide sequence ID" value="NZ_JBHSOG010000024.1"/>
</dbReference>
<feature type="region of interest" description="Disordered" evidence="1">
    <location>
        <begin position="79"/>
        <end position="113"/>
    </location>
</feature>
<comment type="caution">
    <text evidence="3">The sequence shown here is derived from an EMBL/GenBank/DDBJ whole genome shotgun (WGS) entry which is preliminary data.</text>
</comment>
<evidence type="ECO:0000313" key="3">
    <source>
        <dbReference type="EMBL" id="MFC5769101.1"/>
    </source>
</evidence>
<feature type="transmembrane region" description="Helical" evidence="2">
    <location>
        <begin position="316"/>
        <end position="337"/>
    </location>
</feature>
<feature type="transmembrane region" description="Helical" evidence="2">
    <location>
        <begin position="199"/>
        <end position="216"/>
    </location>
</feature>
<keyword evidence="2" id="KW-0812">Transmembrane</keyword>
<keyword evidence="2" id="KW-1133">Transmembrane helix</keyword>
<sequence length="458" mass="49116">MTEAAYAVVFDGELVEGFEHEQVKASLAEMFGLGAERLEQFFSHPRVVVKRGLSHADATRYQDALRRIGAVVTVEPPREAAPAAVPAPSPAYGDGPWQPGADAAPAAGDPAAPAFRDGAPVPPGVAAGTAAEPAPRVLPFAFAGEGFEYFRIWIVNVLLSILTLGIYSPWAKVRTQRYFYGSTSLDGSSFEYLARPMQILKGRIIAFVFFAIYAVAGRFEPLLGMAMMLVLILATPWIVVRSLAFRNHHSAWRGVRFGFAGTVPGAAKALLLWPLAGVLSLGLLMPLAMQRQQRFVIENARYGTSAFGFGIGAGPFYRAFLLLLLGGVVGGALSYALGFLFAPLSIIVMVLVYLGLIAWANVALVNLAIGNSVLGGHRFVARYEFGSYLRLLLGNSVGIVLTLGLFYPWAKVRSARYAAEHIDFVAEDELDGFVAAQRDAVSATGGEVADLFNVDLGL</sequence>
<dbReference type="InterPro" id="IPR010295">
    <property type="entry name" value="DUF898"/>
</dbReference>
<feature type="transmembrane region" description="Helical" evidence="2">
    <location>
        <begin position="388"/>
        <end position="407"/>
    </location>
</feature>